<dbReference type="Proteomes" id="UP000092691">
    <property type="component" value="Plasmid unnamed4"/>
</dbReference>
<dbReference type="Proteomes" id="UP000092691">
    <property type="component" value="Plasmid unnamed3"/>
</dbReference>
<organism evidence="9 16">
    <name type="scientific">Rhizobium leguminosarum</name>
    <dbReference type="NCBI Taxonomy" id="384"/>
    <lineage>
        <taxon>Bacteria</taxon>
        <taxon>Pseudomonadati</taxon>
        <taxon>Pseudomonadota</taxon>
        <taxon>Alphaproteobacteria</taxon>
        <taxon>Hyphomicrobiales</taxon>
        <taxon>Rhizobiaceae</taxon>
        <taxon>Rhizobium/Agrobacterium group</taxon>
        <taxon>Rhizobium</taxon>
    </lineage>
</organism>
<dbReference type="Proteomes" id="UP000092691">
    <property type="component" value="Plasmid unnamed1"/>
</dbReference>
<dbReference type="EMBL" id="CP016287">
    <property type="protein sequence ID" value="ANP89731.1"/>
    <property type="molecule type" value="Genomic_DNA"/>
</dbReference>
<dbReference type="InterPro" id="IPR017895">
    <property type="entry name" value="HTH_IS408/IS1162_type"/>
</dbReference>
<dbReference type="Proteomes" id="UP000092691">
    <property type="component" value="Plasmid unnamed5"/>
</dbReference>
<geneLocation type="plasmid" evidence="9 16">
    <name>unnamed7</name>
</geneLocation>
<dbReference type="PANTHER" id="PTHR35004">
    <property type="entry name" value="TRANSPOSASE RV3428C-RELATED"/>
    <property type="match status" value="1"/>
</dbReference>
<feature type="domain" description="Integrase catalytic" evidence="4">
    <location>
        <begin position="139"/>
        <end position="320"/>
    </location>
</feature>
<dbReference type="PROSITE" id="PS50532">
    <property type="entry name" value="HTH_IS408"/>
    <property type="match status" value="1"/>
</dbReference>
<evidence type="ECO:0000313" key="10">
    <source>
        <dbReference type="EMBL" id="ANP90601.1"/>
    </source>
</evidence>
<evidence type="ECO:0000313" key="13">
    <source>
        <dbReference type="EMBL" id="ANP91635.1"/>
    </source>
</evidence>
<dbReference type="EMBL" id="CP016286">
    <property type="protein sequence ID" value="ANP87957.1"/>
    <property type="molecule type" value="Genomic_DNA"/>
</dbReference>
<dbReference type="PROSITE" id="PS50994">
    <property type="entry name" value="INTEGRASE"/>
    <property type="match status" value="1"/>
</dbReference>
<dbReference type="InterPro" id="IPR001584">
    <property type="entry name" value="Integrase_cat-core"/>
</dbReference>
<comment type="similarity">
    <text evidence="1">Belongs to the transposase IS21/IS408/IS1162 family.</text>
</comment>
<proteinExistence type="inferred from homology"/>
<evidence type="ECO:0000259" key="3">
    <source>
        <dbReference type="PROSITE" id="PS50532"/>
    </source>
</evidence>
<protein>
    <submittedName>
        <fullName evidence="9">Integrase</fullName>
    </submittedName>
</protein>
<dbReference type="GO" id="GO:0003676">
    <property type="term" value="F:nucleic acid binding"/>
    <property type="evidence" value="ECO:0007669"/>
    <property type="project" value="InterPro"/>
</dbReference>
<dbReference type="PANTHER" id="PTHR35004:SF8">
    <property type="entry name" value="TRANSPOSASE RV3428C-RELATED"/>
    <property type="match status" value="1"/>
</dbReference>
<dbReference type="EMBL" id="CP016288">
    <property type="protein sequence ID" value="ANP90086.1"/>
    <property type="molecule type" value="Genomic_DNA"/>
</dbReference>
<dbReference type="EMBL" id="CP016290">
    <property type="protein sequence ID" value="ANP91131.1"/>
    <property type="molecule type" value="Genomic_DNA"/>
</dbReference>
<geneLocation type="plasmid" evidence="11 16">
    <name>unnamed3</name>
</geneLocation>
<evidence type="ECO:0000313" key="5">
    <source>
        <dbReference type="EMBL" id="ANP85608.1"/>
    </source>
</evidence>
<reference evidence="9 16" key="1">
    <citation type="submission" date="2016-06" db="EMBL/GenBank/DDBJ databases">
        <title>Microsymbionts genomes from the relict species Vavilovia formosa.</title>
        <authorList>
            <person name="Chirak E."/>
            <person name="Kimeklis A."/>
            <person name="Andronov E."/>
        </authorList>
    </citation>
    <scope>NUCLEOTIDE SEQUENCE [LARGE SCALE GENOMIC DNA]</scope>
    <source>
        <strain evidence="9 16">Vaf10</strain>
        <plasmid evidence="16">Plasmid unnamed1</plasmid>
        <plasmid evidence="16">Plasmid unnamed2</plasmid>
        <plasmid evidence="16">Plasmid unnamed3</plasmid>
        <plasmid evidence="16">Plasmid unnamed4</plasmid>
        <plasmid evidence="16">Plasmid unnamed5</plasmid>
        <plasmid evidence="16">Plasmid unnamed7</plasmid>
        <plasmid evidence="7">unnamed1</plasmid>
        <plasmid evidence="10">unnamed2</plasmid>
        <plasmid evidence="11">unnamed3</plasmid>
        <plasmid evidence="13">unnamed4</plasmid>
        <plasmid evidence="15">unnamed5</plasmid>
        <plasmid evidence="9">unnamed7</plasmid>
    </source>
</reference>
<dbReference type="EMBL" id="CP016292">
    <property type="protein sequence ID" value="ANP91704.1"/>
    <property type="molecule type" value="Genomic_DNA"/>
</dbReference>
<geneLocation type="plasmid" evidence="7 16">
    <name>unnamed1</name>
</geneLocation>
<evidence type="ECO:0000313" key="9">
    <source>
        <dbReference type="EMBL" id="ANP90086.1"/>
    </source>
</evidence>
<geneLocation type="plasmid" evidence="13 16">
    <name>unnamed4</name>
</geneLocation>
<dbReference type="RefSeq" id="WP_065279982.1">
    <property type="nucleotide sequence ID" value="NZ_CP016286.1"/>
</dbReference>
<accession>A0A1B1CK39</accession>
<dbReference type="Gene3D" id="3.30.420.10">
    <property type="entry name" value="Ribonuclease H-like superfamily/Ribonuclease H"/>
    <property type="match status" value="1"/>
</dbReference>
<dbReference type="Proteomes" id="UP000092691">
    <property type="component" value="Plasmid unnamed7"/>
</dbReference>
<evidence type="ECO:0000256" key="2">
    <source>
        <dbReference type="SAM" id="MobiDB-lite"/>
    </source>
</evidence>
<dbReference type="EMBL" id="CP016290">
    <property type="protein sequence ID" value="ANP90965.1"/>
    <property type="molecule type" value="Genomic_DNA"/>
</dbReference>
<dbReference type="Proteomes" id="UP000092691">
    <property type="component" value="Chromosome"/>
</dbReference>
<dbReference type="NCBIfam" id="NF033546">
    <property type="entry name" value="transpos_IS21"/>
    <property type="match status" value="1"/>
</dbReference>
<dbReference type="GO" id="GO:0015074">
    <property type="term" value="P:DNA integration"/>
    <property type="evidence" value="ECO:0007669"/>
    <property type="project" value="InterPro"/>
</dbReference>
<evidence type="ECO:0000313" key="7">
    <source>
        <dbReference type="EMBL" id="ANP89731.1"/>
    </source>
</evidence>
<dbReference type="EMBL" id="CP016289">
    <property type="protein sequence ID" value="ANP90601.1"/>
    <property type="molecule type" value="Genomic_DNA"/>
</dbReference>
<dbReference type="InterPro" id="IPR036397">
    <property type="entry name" value="RNaseH_sf"/>
</dbReference>
<dbReference type="SUPFAM" id="SSF53098">
    <property type="entry name" value="Ribonuclease H-like"/>
    <property type="match status" value="1"/>
</dbReference>
<evidence type="ECO:0000313" key="11">
    <source>
        <dbReference type="EMBL" id="ANP90965.1"/>
    </source>
</evidence>
<evidence type="ECO:0000313" key="6">
    <source>
        <dbReference type="EMBL" id="ANP87957.1"/>
    </source>
</evidence>
<dbReference type="InterPro" id="IPR054353">
    <property type="entry name" value="IstA-like_C"/>
</dbReference>
<geneLocation type="plasmid" evidence="15 16">
    <name>unnamed5</name>
</geneLocation>
<evidence type="ECO:0000313" key="15">
    <source>
        <dbReference type="EMBL" id="ANP91801.1"/>
    </source>
</evidence>
<evidence type="ECO:0000313" key="8">
    <source>
        <dbReference type="EMBL" id="ANP89853.1"/>
    </source>
</evidence>
<dbReference type="EMBL" id="CP016293">
    <property type="protein sequence ID" value="ANP91801.1"/>
    <property type="molecule type" value="Genomic_DNA"/>
</dbReference>
<dbReference type="EMBL" id="CP016286">
    <property type="protein sequence ID" value="ANP85608.1"/>
    <property type="molecule type" value="Genomic_DNA"/>
</dbReference>
<sequence>MPRRKQARRTTVKDIRSILRLTHEQGLSVRAVSERLKISKTSVATYLLRARETGLSVWPLPAGLDDDAALERHLFRRVGRPPQDLVEPDWRSVSAELKRKGVTLTLLWQEYRASHPDGYGYTWFCDRFAVFERRAHATFRNRHEAGAVMQTDYAGHTIPIIDPSTGVIHSAQIFVAMLPASSLTFACASFSQKLPDWIEGQERALSFFGGVTKAIVCDNLKAGVAKALWFEPTLNATFAAMAEHYDTTILPTRSRKPRDKAKVEGAVLIVERWILARLRNRRFFSLADLNAAISVLLDDLNNRPMRHIGKSRRDLFEEVERKALAPLPATPFDYAEWKSAKVHPDYHVEVDKTFYSVPHRLIGRQVDVRLTHRVVEVFLDHKRIASHIRRSQRSGHVTVNEHMPKSHQRYANTTPASLLNQAARIGVNTAILVERMMRDRPHPEQGYRSAFGILSLARRYETDRLEAACERALVINSITYSSVAAILKSGLDRTKPQTDPAKPTPPHTNIRGGSYYQ</sequence>
<evidence type="ECO:0000256" key="1">
    <source>
        <dbReference type="ARBA" id="ARBA00009277"/>
    </source>
</evidence>
<keyword evidence="9" id="KW-0614">Plasmid</keyword>
<feature type="region of interest" description="Disordered" evidence="2">
    <location>
        <begin position="492"/>
        <end position="517"/>
    </location>
</feature>
<evidence type="ECO:0000259" key="4">
    <source>
        <dbReference type="PROSITE" id="PS50994"/>
    </source>
</evidence>
<name>A0A1B1CK39_RHILE</name>
<dbReference type="InterPro" id="IPR012337">
    <property type="entry name" value="RNaseH-like_sf"/>
</dbReference>
<dbReference type="OrthoDB" id="2065409at2"/>
<evidence type="ECO:0000313" key="12">
    <source>
        <dbReference type="EMBL" id="ANP91131.1"/>
    </source>
</evidence>
<dbReference type="Pfam" id="PF22483">
    <property type="entry name" value="Mu-transpos_C_2"/>
    <property type="match status" value="1"/>
</dbReference>
<evidence type="ECO:0000313" key="16">
    <source>
        <dbReference type="Proteomes" id="UP000092691"/>
    </source>
</evidence>
<evidence type="ECO:0000313" key="14">
    <source>
        <dbReference type="EMBL" id="ANP91704.1"/>
    </source>
</evidence>
<gene>
    <name evidence="5" type="ORF">BA011_07585</name>
    <name evidence="6" type="ORF">BA011_20965</name>
    <name evidence="7" type="ORF">BA011_28810</name>
    <name evidence="8" type="ORF">BA011_29620</name>
    <name evidence="10" type="ORF">BA011_32380</name>
    <name evidence="11" type="ORF">BA011_34265</name>
    <name evidence="12" type="ORF">BA011_35285</name>
    <name evidence="13" type="ORF">BA011_36700</name>
    <name evidence="14" type="ORF">BA011_37175</name>
    <name evidence="15" type="ORF">BA011_38880</name>
    <name evidence="9" type="ORF">BA011_39830</name>
</gene>
<dbReference type="AlphaFoldDB" id="A0A1B1CK39"/>
<dbReference type="Proteomes" id="UP000092691">
    <property type="component" value="Plasmid unnamed2"/>
</dbReference>
<dbReference type="EMBL" id="CP016287">
    <property type="protein sequence ID" value="ANP89853.1"/>
    <property type="molecule type" value="Genomic_DNA"/>
</dbReference>
<geneLocation type="plasmid" evidence="10 16">
    <name>unnamed2</name>
</geneLocation>
<dbReference type="EMBL" id="CP016292">
    <property type="protein sequence ID" value="ANP91635.1"/>
    <property type="molecule type" value="Genomic_DNA"/>
</dbReference>
<feature type="domain" description="HTH IS408-type" evidence="3">
    <location>
        <begin position="15"/>
        <end position="97"/>
    </location>
</feature>